<name>A0A1J4SDS3_9BACT</name>
<dbReference type="AlphaFoldDB" id="A0A1J4SDS3"/>
<reference evidence="1 2" key="1">
    <citation type="journal article" date="2016" name="Environ. Microbiol.">
        <title>Genomic resolution of a cold subsurface aquifer community provides metabolic insights for novel microbes adapted to high CO concentrations.</title>
        <authorList>
            <person name="Probst A.J."/>
            <person name="Castelle C.J."/>
            <person name="Singh A."/>
            <person name="Brown C.T."/>
            <person name="Anantharaman K."/>
            <person name="Sharon I."/>
            <person name="Hug L.A."/>
            <person name="Burstein D."/>
            <person name="Emerson J.B."/>
            <person name="Thomas B.C."/>
            <person name="Banfield J.F."/>
        </authorList>
    </citation>
    <scope>NUCLEOTIDE SEQUENCE [LARGE SCALE GENOMIC DNA]</scope>
    <source>
        <strain evidence="1">CG1_02_38_46</strain>
    </source>
</reference>
<dbReference type="EMBL" id="MNUO01000041">
    <property type="protein sequence ID" value="OIN97587.1"/>
    <property type="molecule type" value="Genomic_DNA"/>
</dbReference>
<organism evidence="1 2">
    <name type="scientific">Candidatus Desantisbacteria bacterium CG1_02_38_46</name>
    <dbReference type="NCBI Taxonomy" id="1817893"/>
    <lineage>
        <taxon>Bacteria</taxon>
        <taxon>Candidatus Desantisiibacteriota</taxon>
    </lineage>
</organism>
<evidence type="ECO:0000313" key="2">
    <source>
        <dbReference type="Proteomes" id="UP000182278"/>
    </source>
</evidence>
<protein>
    <submittedName>
        <fullName evidence="1">Uncharacterized protein</fullName>
    </submittedName>
</protein>
<proteinExistence type="predicted"/>
<gene>
    <name evidence="1" type="ORF">AUJ66_02570</name>
</gene>
<accession>A0A1J4SDS3</accession>
<sequence length="65" mass="7585">MAETPKQVAKFELTVLEQGNIRVAPTGKKAALEICRFEEIQRILRKQLRECFNMVIDINIRKRKA</sequence>
<comment type="caution">
    <text evidence="1">The sequence shown here is derived from an EMBL/GenBank/DDBJ whole genome shotgun (WGS) entry which is preliminary data.</text>
</comment>
<dbReference type="Proteomes" id="UP000182278">
    <property type="component" value="Unassembled WGS sequence"/>
</dbReference>
<dbReference type="STRING" id="1817893.AUJ66_02570"/>
<evidence type="ECO:0000313" key="1">
    <source>
        <dbReference type="EMBL" id="OIN97587.1"/>
    </source>
</evidence>